<dbReference type="InterPro" id="IPR036264">
    <property type="entry name" value="Bact_exopeptidase_dim_dom"/>
</dbReference>
<sequence>MSPLTAEQAATLDSLAVENFRKYLQIPSVHPHVDYEPCVQFLRAQAKGLDLPLKVYTVVEGKPIVVITWSGSEPALPSILLNSHMDVVPVFADKWAHPPFSAHTDAQGNIYARGAQDMKCVGIQYLEAIRRMRLAGATVRRTVHVAFMPDEEIGGVDGMRQFVHTEDFKGLNVGFALDEGMASPDDAFPVFYGERNIWHLVIHFPGTPGHGSLLLKDTAGEKVALFLNTLFEFRRSQVLKLAGDPTLTLGDVTTVNLTQLKGGVQSNVVPPELVATVDCRLPVTVDDAAFEAQVKKWLQEAGSDIWVEWEQKEPQVTPTKLDASNPYWLAFKRTMDELGLQVRPQIFPGGTDCRFVRSVGVPALGFSPMKNTPILLHDHDEYLNRAVFLEGVRIYARLIPARIGPAAAGVSRGDRCPISARHWSARFGVFADGRHRNGAASGQRAPEPHGFPARRRDLSGTDQEPGGRRADQKAAAGPVRSVRRRSEAPRRRTSKPMSEATGQKLPVDAHHCDGSKAAAVATKRLSMDASEQQPDSEAIAAVEEAPASVGEAPVPVEEAPAADKPKSRLKRSIIDTQENSKVDASGKIIEDY</sequence>
<feature type="active site" evidence="9">
    <location>
        <position position="86"/>
    </location>
</feature>
<evidence type="ECO:0000256" key="7">
    <source>
        <dbReference type="ARBA" id="ARBA00022833"/>
    </source>
</evidence>
<evidence type="ECO:0000256" key="9">
    <source>
        <dbReference type="PIRSR" id="PIRSR610159-1"/>
    </source>
</evidence>
<feature type="binding site" evidence="10">
    <location>
        <position position="84"/>
    </location>
    <ligand>
        <name>Zn(2+)</name>
        <dbReference type="ChEBI" id="CHEBI:29105"/>
        <label>1</label>
    </ligand>
</feature>
<feature type="binding site" evidence="10">
    <location>
        <position position="117"/>
    </location>
    <ligand>
        <name>Zn(2+)</name>
        <dbReference type="ChEBI" id="CHEBI:29105"/>
        <label>2</label>
    </ligand>
</feature>
<dbReference type="Pfam" id="PF01546">
    <property type="entry name" value="Peptidase_M20"/>
    <property type="match status" value="1"/>
</dbReference>
<dbReference type="GO" id="GO:0006520">
    <property type="term" value="P:amino acid metabolic process"/>
    <property type="evidence" value="ECO:0007669"/>
    <property type="project" value="InterPro"/>
</dbReference>
<protein>
    <recommendedName>
        <fullName evidence="3">N-acyl-aliphatic-L-amino acid amidohydrolase</fullName>
        <ecNumber evidence="3">3.5.1.14</ecNumber>
    </recommendedName>
    <alternativeName>
        <fullName evidence="8">N-acyl-L-amino-acid amidohydrolase</fullName>
    </alternativeName>
</protein>
<dbReference type="PROSITE" id="PS00758">
    <property type="entry name" value="ARGE_DAPE_CPG2_1"/>
    <property type="match status" value="1"/>
</dbReference>
<keyword evidence="4" id="KW-0963">Cytoplasm</keyword>
<dbReference type="SUPFAM" id="SSF53187">
    <property type="entry name" value="Zn-dependent exopeptidases"/>
    <property type="match status" value="1"/>
</dbReference>
<dbReference type="SUPFAM" id="SSF55031">
    <property type="entry name" value="Bacterial exopeptidase dimerisation domain"/>
    <property type="match status" value="1"/>
</dbReference>
<comment type="subcellular location">
    <subcellularLocation>
        <location evidence="1">Cytoplasm</location>
    </subcellularLocation>
</comment>
<evidence type="ECO:0000313" key="14">
    <source>
        <dbReference type="Proteomes" id="UP000030742"/>
    </source>
</evidence>
<feature type="active site" description="Proton acceptor" evidence="9">
    <location>
        <position position="151"/>
    </location>
</feature>
<keyword evidence="5 10" id="KW-0479">Metal-binding</keyword>
<dbReference type="EC" id="3.5.1.14" evidence="3"/>
<dbReference type="FunFam" id="1.10.150.900:FF:000001">
    <property type="entry name" value="Aminoacylase-1, putative"/>
    <property type="match status" value="1"/>
</dbReference>
<dbReference type="CDD" id="cd05646">
    <property type="entry name" value="M20_AcylaseI_like"/>
    <property type="match status" value="1"/>
</dbReference>
<feature type="binding site" evidence="10">
    <location>
        <position position="179"/>
    </location>
    <ligand>
        <name>Zn(2+)</name>
        <dbReference type="ChEBI" id="CHEBI:29105"/>
        <label>1</label>
    </ligand>
</feature>
<dbReference type="Gene3D" id="3.40.630.10">
    <property type="entry name" value="Zn peptidases"/>
    <property type="match status" value="1"/>
</dbReference>
<feature type="region of interest" description="Disordered" evidence="11">
    <location>
        <begin position="543"/>
        <end position="592"/>
    </location>
</feature>
<comment type="similarity">
    <text evidence="2">Belongs to the peptidase M20A family.</text>
</comment>
<evidence type="ECO:0000256" key="10">
    <source>
        <dbReference type="PIRSR" id="PIRSR610159-2"/>
    </source>
</evidence>
<dbReference type="InterPro" id="IPR002933">
    <property type="entry name" value="Peptidase_M20"/>
</dbReference>
<comment type="cofactor">
    <cofactor evidence="10">
        <name>Zn(2+)</name>
        <dbReference type="ChEBI" id="CHEBI:29105"/>
    </cofactor>
    <text evidence="10">Binds 2 Zn(2+) ions per subunit.</text>
</comment>
<proteinExistence type="inferred from homology"/>
<evidence type="ECO:0000256" key="8">
    <source>
        <dbReference type="ARBA" id="ARBA00029656"/>
    </source>
</evidence>
<organism evidence="13 14">
    <name type="scientific">Dendroctonus ponderosae</name>
    <name type="common">Mountain pine beetle</name>
    <dbReference type="NCBI Taxonomy" id="77166"/>
    <lineage>
        <taxon>Eukaryota</taxon>
        <taxon>Metazoa</taxon>
        <taxon>Ecdysozoa</taxon>
        <taxon>Arthropoda</taxon>
        <taxon>Hexapoda</taxon>
        <taxon>Insecta</taxon>
        <taxon>Pterygota</taxon>
        <taxon>Neoptera</taxon>
        <taxon>Endopterygota</taxon>
        <taxon>Coleoptera</taxon>
        <taxon>Polyphaga</taxon>
        <taxon>Cucujiformia</taxon>
        <taxon>Curculionidae</taxon>
        <taxon>Scolytinae</taxon>
        <taxon>Dendroctonus</taxon>
    </lineage>
</organism>
<dbReference type="InterPro" id="IPR011650">
    <property type="entry name" value="Peptidase_M20_dimer"/>
</dbReference>
<gene>
    <name evidence="13" type="ORF">D910_04056</name>
</gene>
<dbReference type="STRING" id="77166.U4U9N9"/>
<dbReference type="GO" id="GO:0004046">
    <property type="term" value="F:aminoacylase activity"/>
    <property type="evidence" value="ECO:0007669"/>
    <property type="project" value="UniProtKB-EC"/>
</dbReference>
<dbReference type="InterPro" id="IPR052083">
    <property type="entry name" value="Aminoacylase-1_M20A"/>
</dbReference>
<evidence type="ECO:0000259" key="12">
    <source>
        <dbReference type="Pfam" id="PF07687"/>
    </source>
</evidence>
<dbReference type="Gene3D" id="3.30.70.360">
    <property type="match status" value="1"/>
</dbReference>
<dbReference type="GO" id="GO:0046872">
    <property type="term" value="F:metal ion binding"/>
    <property type="evidence" value="ECO:0007669"/>
    <property type="project" value="UniProtKB-KW"/>
</dbReference>
<dbReference type="EMBL" id="KB631843">
    <property type="protein sequence ID" value="ERL86650.1"/>
    <property type="molecule type" value="Genomic_DNA"/>
</dbReference>
<feature type="region of interest" description="Disordered" evidence="11">
    <location>
        <begin position="434"/>
        <end position="509"/>
    </location>
</feature>
<dbReference type="InterPro" id="IPR001261">
    <property type="entry name" value="ArgE/DapE_CS"/>
</dbReference>
<accession>U4U9N9</accession>
<dbReference type="PANTHER" id="PTHR45892:SF1">
    <property type="entry name" value="AMINOACYLASE-1"/>
    <property type="match status" value="1"/>
</dbReference>
<dbReference type="InterPro" id="IPR010159">
    <property type="entry name" value="N-acyl_aa_amidohydrolase"/>
</dbReference>
<reference evidence="13 14" key="1">
    <citation type="journal article" date="2013" name="Genome Biol.">
        <title>Draft genome of the mountain pine beetle, Dendroctonus ponderosae Hopkins, a major forest pest.</title>
        <authorList>
            <person name="Keeling C.I."/>
            <person name="Yuen M.M."/>
            <person name="Liao N.Y."/>
            <person name="Docking T.R."/>
            <person name="Chan S.K."/>
            <person name="Taylor G.A."/>
            <person name="Palmquist D.L."/>
            <person name="Jackman S.D."/>
            <person name="Nguyen A."/>
            <person name="Li M."/>
            <person name="Henderson H."/>
            <person name="Janes J.K."/>
            <person name="Zhao Y."/>
            <person name="Pandoh P."/>
            <person name="Moore R."/>
            <person name="Sperling F.A."/>
            <person name="Huber D.P."/>
            <person name="Birol I."/>
            <person name="Jones S.J."/>
            <person name="Bohlmann J."/>
        </authorList>
    </citation>
    <scope>NUCLEOTIDE SEQUENCE</scope>
</reference>
<dbReference type="PANTHER" id="PTHR45892">
    <property type="entry name" value="AMINOACYLASE-1"/>
    <property type="match status" value="1"/>
</dbReference>
<dbReference type="Proteomes" id="UP000030742">
    <property type="component" value="Unassembled WGS sequence"/>
</dbReference>
<dbReference type="OrthoDB" id="3064516at2759"/>
<feature type="binding site" evidence="10">
    <location>
        <position position="152"/>
    </location>
    <ligand>
        <name>Zn(2+)</name>
        <dbReference type="ChEBI" id="CHEBI:29105"/>
        <label>2</label>
    </ligand>
</feature>
<dbReference type="Pfam" id="PF07687">
    <property type="entry name" value="M20_dimer"/>
    <property type="match status" value="1"/>
</dbReference>
<dbReference type="AlphaFoldDB" id="U4U9N9"/>
<dbReference type="FunFam" id="3.40.630.10:FF:000019">
    <property type="entry name" value="Aminoacylase 1"/>
    <property type="match status" value="1"/>
</dbReference>
<keyword evidence="6" id="KW-0378">Hydrolase</keyword>
<evidence type="ECO:0000256" key="5">
    <source>
        <dbReference type="ARBA" id="ARBA00022723"/>
    </source>
</evidence>
<dbReference type="Gene3D" id="1.10.150.900">
    <property type="match status" value="1"/>
</dbReference>
<evidence type="ECO:0000256" key="4">
    <source>
        <dbReference type="ARBA" id="ARBA00022490"/>
    </source>
</evidence>
<dbReference type="FunFam" id="3.30.70.360:FF:000005">
    <property type="entry name" value="Putative Aminoacylase-1"/>
    <property type="match status" value="1"/>
</dbReference>
<keyword evidence="7 10" id="KW-0862">Zinc</keyword>
<feature type="binding site" evidence="10">
    <location>
        <position position="377"/>
    </location>
    <ligand>
        <name>Zn(2+)</name>
        <dbReference type="ChEBI" id="CHEBI:29105"/>
        <label>2</label>
    </ligand>
</feature>
<dbReference type="PROSITE" id="PS00759">
    <property type="entry name" value="ARGE_DAPE_CPG2_2"/>
    <property type="match status" value="1"/>
</dbReference>
<dbReference type="NCBIfam" id="TIGR01880">
    <property type="entry name" value="Ac-peptdase-euk"/>
    <property type="match status" value="1"/>
</dbReference>
<evidence type="ECO:0000313" key="13">
    <source>
        <dbReference type="EMBL" id="ERL86650.1"/>
    </source>
</evidence>
<feature type="compositionally biased region" description="Low complexity" evidence="11">
    <location>
        <begin position="543"/>
        <end position="559"/>
    </location>
</feature>
<evidence type="ECO:0000256" key="1">
    <source>
        <dbReference type="ARBA" id="ARBA00004496"/>
    </source>
</evidence>
<evidence type="ECO:0000256" key="6">
    <source>
        <dbReference type="ARBA" id="ARBA00022801"/>
    </source>
</evidence>
<dbReference type="GO" id="GO:0005737">
    <property type="term" value="C:cytoplasm"/>
    <property type="evidence" value="ECO:0007669"/>
    <property type="project" value="UniProtKB-SubCell"/>
</dbReference>
<feature type="domain" description="Peptidase M20 dimerisation" evidence="12">
    <location>
        <begin position="192"/>
        <end position="302"/>
    </location>
</feature>
<evidence type="ECO:0000256" key="11">
    <source>
        <dbReference type="SAM" id="MobiDB-lite"/>
    </source>
</evidence>
<name>U4U9N9_DENPD</name>
<feature type="binding site" evidence="10">
    <location>
        <position position="117"/>
    </location>
    <ligand>
        <name>Zn(2+)</name>
        <dbReference type="ChEBI" id="CHEBI:29105"/>
        <label>1</label>
    </ligand>
</feature>
<feature type="compositionally biased region" description="Basic and acidic residues" evidence="11">
    <location>
        <begin position="454"/>
        <end position="472"/>
    </location>
</feature>
<evidence type="ECO:0000256" key="3">
    <source>
        <dbReference type="ARBA" id="ARBA00011913"/>
    </source>
</evidence>
<evidence type="ECO:0000256" key="2">
    <source>
        <dbReference type="ARBA" id="ARBA00006247"/>
    </source>
</evidence>